<protein>
    <recommendedName>
        <fullName evidence="3">Type IX secretion system PorP/SprF family membrane protein</fullName>
    </recommendedName>
</protein>
<proteinExistence type="predicted"/>
<dbReference type="Pfam" id="PF11751">
    <property type="entry name" value="PorP_SprF"/>
    <property type="match status" value="1"/>
</dbReference>
<evidence type="ECO:0008006" key="3">
    <source>
        <dbReference type="Google" id="ProtNLM"/>
    </source>
</evidence>
<dbReference type="EMBL" id="CP014504">
    <property type="protein sequence ID" value="AMP97723.1"/>
    <property type="molecule type" value="Genomic_DNA"/>
</dbReference>
<dbReference type="InterPro" id="IPR019861">
    <property type="entry name" value="PorP/SprF_Bacteroidetes"/>
</dbReference>
<dbReference type="AlphaFoldDB" id="A0A127V8S4"/>
<dbReference type="PATRIC" id="fig|188932.3.peg.803"/>
<dbReference type="OrthoDB" id="1493187at2"/>
<evidence type="ECO:0000313" key="1">
    <source>
        <dbReference type="EMBL" id="AMP97723.1"/>
    </source>
</evidence>
<keyword evidence="2" id="KW-1185">Reference proteome</keyword>
<reference evidence="1 2" key="1">
    <citation type="submission" date="2016-03" db="EMBL/GenBank/DDBJ databases">
        <title>Complete genome sequence of Pedobacter cryoconitis PAMC 27485.</title>
        <authorList>
            <person name="Lee J."/>
            <person name="Kim O.-S."/>
        </authorList>
    </citation>
    <scope>NUCLEOTIDE SEQUENCE [LARGE SCALE GENOMIC DNA]</scope>
    <source>
        <strain evidence="1 2">PAMC 27485</strain>
    </source>
</reference>
<organism evidence="1 2">
    <name type="scientific">Pedobacter cryoconitis</name>
    <dbReference type="NCBI Taxonomy" id="188932"/>
    <lineage>
        <taxon>Bacteria</taxon>
        <taxon>Pseudomonadati</taxon>
        <taxon>Bacteroidota</taxon>
        <taxon>Sphingobacteriia</taxon>
        <taxon>Sphingobacteriales</taxon>
        <taxon>Sphingobacteriaceae</taxon>
        <taxon>Pedobacter</taxon>
    </lineage>
</organism>
<accession>A0A127V8S4</accession>
<gene>
    <name evidence="1" type="ORF">AY601_0780</name>
</gene>
<dbReference type="RefSeq" id="WP_068396700.1">
    <property type="nucleotide sequence ID" value="NZ_CP014504.1"/>
</dbReference>
<dbReference type="KEGG" id="pcm:AY601_0780"/>
<sequence length="336" mass="37112">MRTVFLILTGFFLLKVSYGQQRPQYTQYIFNNYLLNPALSGIENYTDVKVGSRVQWTGINDGPVTSFFSIHAPLGKQYLYGNSNSFAEKGANPMERSYLQNYMAAEPHHGIGISGTLDKTGPIKVLDLKASYAYHLGLSPKINLSLGVAAGISRMSLDFSKLSFENSIDPAITPGFNTRTQPDLDAGIWLYGPDFFAGVSVQQLLNKPLNFSDAQAAVEGKQVPHLFVTGGYKFFLNEQLSVTPSVMFKKVQPAPLSADINFKVAFKDKFWIGGSYRPQDAVSAMAGFNISSLFVLSYAYDFTTSELGSISNGTHEIVLGILLNNRYKVTCPQRNW</sequence>
<name>A0A127V8S4_9SPHI</name>
<evidence type="ECO:0000313" key="2">
    <source>
        <dbReference type="Proteomes" id="UP000071561"/>
    </source>
</evidence>
<dbReference type="Proteomes" id="UP000071561">
    <property type="component" value="Chromosome"/>
</dbReference>
<dbReference type="NCBIfam" id="TIGR03519">
    <property type="entry name" value="T9SS_PorP_fam"/>
    <property type="match status" value="1"/>
</dbReference>